<protein>
    <submittedName>
        <fullName evidence="1">Uncharacterized protein</fullName>
    </submittedName>
</protein>
<accession>A0A2Y9ATI6</accession>
<evidence type="ECO:0000313" key="1">
    <source>
        <dbReference type="EMBL" id="SSA45559.1"/>
    </source>
</evidence>
<name>A0A2Y9ATI6_9MICO</name>
<dbReference type="Proteomes" id="UP000250222">
    <property type="component" value="Unassembled WGS sequence"/>
</dbReference>
<evidence type="ECO:0000313" key="2">
    <source>
        <dbReference type="Proteomes" id="UP000250222"/>
    </source>
</evidence>
<organism evidence="1 2">
    <name type="scientific">Georgenia satyanarayanai</name>
    <dbReference type="NCBI Taxonomy" id="860221"/>
    <lineage>
        <taxon>Bacteria</taxon>
        <taxon>Bacillati</taxon>
        <taxon>Actinomycetota</taxon>
        <taxon>Actinomycetes</taxon>
        <taxon>Micrococcales</taxon>
        <taxon>Bogoriellaceae</taxon>
        <taxon>Georgenia</taxon>
    </lineage>
</organism>
<sequence length="137" mass="14879">MTRVSVVPAVIRVDVGTAVVTGLLRVPIAHGRVMSCGGQRVGDTHAASGHRLPVRGLPVPMPARVTLRRVVVDVCAVIPTLPWPVRCVIVAWWRTHGNPSFHRSAYPWRVSASVVRNPSSGPFPIRPHEAETFIDSS</sequence>
<keyword evidence="2" id="KW-1185">Reference proteome</keyword>
<gene>
    <name evidence="1" type="ORF">SAMN05216184_11484</name>
</gene>
<reference evidence="1 2" key="1">
    <citation type="submission" date="2016-10" db="EMBL/GenBank/DDBJ databases">
        <authorList>
            <person name="Cai Z."/>
        </authorList>
    </citation>
    <scope>NUCLEOTIDE SEQUENCE [LARGE SCALE GENOMIC DNA]</scope>
    <source>
        <strain evidence="1 2">CGMCC 1.10826</strain>
    </source>
</reference>
<dbReference type="AlphaFoldDB" id="A0A2Y9ATI6"/>
<dbReference type="EMBL" id="UETB01000014">
    <property type="protein sequence ID" value="SSA45559.1"/>
    <property type="molecule type" value="Genomic_DNA"/>
</dbReference>
<proteinExistence type="predicted"/>